<proteinExistence type="predicted"/>
<name>A0A438HXX2_VITVI</name>
<organism evidence="1 2">
    <name type="scientific">Vitis vinifera</name>
    <name type="common">Grape</name>
    <dbReference type="NCBI Taxonomy" id="29760"/>
    <lineage>
        <taxon>Eukaryota</taxon>
        <taxon>Viridiplantae</taxon>
        <taxon>Streptophyta</taxon>
        <taxon>Embryophyta</taxon>
        <taxon>Tracheophyta</taxon>
        <taxon>Spermatophyta</taxon>
        <taxon>Magnoliopsida</taxon>
        <taxon>eudicotyledons</taxon>
        <taxon>Gunneridae</taxon>
        <taxon>Pentapetalae</taxon>
        <taxon>rosids</taxon>
        <taxon>Vitales</taxon>
        <taxon>Vitaceae</taxon>
        <taxon>Viteae</taxon>
        <taxon>Vitis</taxon>
    </lineage>
</organism>
<evidence type="ECO:0000313" key="1">
    <source>
        <dbReference type="EMBL" id="RVW89282.1"/>
    </source>
</evidence>
<comment type="caution">
    <text evidence="1">The sequence shown here is derived from an EMBL/GenBank/DDBJ whole genome shotgun (WGS) entry which is preliminary data.</text>
</comment>
<accession>A0A438HXX2</accession>
<gene>
    <name evidence="1" type="ORF">CK203_032626</name>
</gene>
<evidence type="ECO:0000313" key="2">
    <source>
        <dbReference type="Proteomes" id="UP000288805"/>
    </source>
</evidence>
<protein>
    <submittedName>
        <fullName evidence="1">Uncharacterized protein</fullName>
    </submittedName>
</protein>
<dbReference type="Proteomes" id="UP000288805">
    <property type="component" value="Unassembled WGS sequence"/>
</dbReference>
<reference evidence="1 2" key="1">
    <citation type="journal article" date="2018" name="PLoS Genet.">
        <title>Population sequencing reveals clonal diversity and ancestral inbreeding in the grapevine cultivar Chardonnay.</title>
        <authorList>
            <person name="Roach M.J."/>
            <person name="Johnson D.L."/>
            <person name="Bohlmann J."/>
            <person name="van Vuuren H.J."/>
            <person name="Jones S.J."/>
            <person name="Pretorius I.S."/>
            <person name="Schmidt S.A."/>
            <person name="Borneman A.R."/>
        </authorList>
    </citation>
    <scope>NUCLEOTIDE SEQUENCE [LARGE SCALE GENOMIC DNA]</scope>
    <source>
        <strain evidence="2">cv. Chardonnay</strain>
        <tissue evidence="1">Leaf</tissue>
    </source>
</reference>
<dbReference type="EMBL" id="QGNW01000166">
    <property type="protein sequence ID" value="RVW89282.1"/>
    <property type="molecule type" value="Genomic_DNA"/>
</dbReference>
<dbReference type="AlphaFoldDB" id="A0A438HXX2"/>
<sequence>MQRRIRQVFTALREQGCVGHAKVATIGGFCDLDLVIVKATAPNDLPLSERYVHQLLKIFSISPHPSKPFHTALLAALGGLAAGGWR</sequence>